<reference evidence="3 4" key="1">
    <citation type="submission" date="2014-03" db="EMBL/GenBank/DDBJ databases">
        <title>Draft Genome Sequences of Four Burkholderia Strains.</title>
        <authorList>
            <person name="Liu X.Y."/>
            <person name="Li C.X."/>
            <person name="Xu J.H."/>
        </authorList>
    </citation>
    <scope>NUCLEOTIDE SEQUENCE [LARGE SCALE GENOMIC DNA]</scope>
    <source>
        <strain evidence="3 4">DSM 50014</strain>
    </source>
</reference>
<proteinExistence type="predicted"/>
<gene>
    <name evidence="3" type="ORF">BG61_38965</name>
</gene>
<dbReference type="Proteomes" id="UP000027466">
    <property type="component" value="Unassembled WGS sequence"/>
</dbReference>
<evidence type="ECO:0000313" key="3">
    <source>
        <dbReference type="EMBL" id="KDR38621.1"/>
    </source>
</evidence>
<protein>
    <recommendedName>
        <fullName evidence="2">Phasin domain-containing protein</fullName>
    </recommendedName>
</protein>
<feature type="domain" description="Phasin" evidence="2">
    <location>
        <begin position="7"/>
        <end position="99"/>
    </location>
</feature>
<dbReference type="Pfam" id="PF09361">
    <property type="entry name" value="Phasin_2"/>
    <property type="match status" value="1"/>
</dbReference>
<sequence length="191" mass="20361">MFPFFPQQVSSFATANLHTLMKVTQRYASGLQQLAELNVQTVKTVVEESKSVASAGAGAKPGDFLSWQSTLFAELPEKAAAYSRHFFSIVRATEADILNEARNQYEQYGIGMKGMFEAAVQQGQSTTEHSTALLSNVAESSTQAATETAGLVLDASGELAQTATNTVSDIADGTQDTAERAIRSAKAGSKR</sequence>
<keyword evidence="4" id="KW-1185">Reference proteome</keyword>
<dbReference type="InterPro" id="IPR018968">
    <property type="entry name" value="Phasin"/>
</dbReference>
<comment type="caution">
    <text evidence="3">The sequence shown here is derived from an EMBL/GenBank/DDBJ whole genome shotgun (WGS) entry which is preliminary data.</text>
</comment>
<evidence type="ECO:0000259" key="2">
    <source>
        <dbReference type="Pfam" id="PF09361"/>
    </source>
</evidence>
<name>A0A069PMX0_9BURK</name>
<accession>A0A069PMX0</accession>
<dbReference type="NCBIfam" id="TIGR01841">
    <property type="entry name" value="phasin"/>
    <property type="match status" value="1"/>
</dbReference>
<evidence type="ECO:0000256" key="1">
    <source>
        <dbReference type="SAM" id="MobiDB-lite"/>
    </source>
</evidence>
<dbReference type="InterPro" id="IPR010127">
    <property type="entry name" value="Phasin_subfam-1"/>
</dbReference>
<dbReference type="RefSeq" id="WP_035942605.1">
    <property type="nucleotide sequence ID" value="NZ_CADFFX010000046.1"/>
</dbReference>
<organism evidence="3 4">
    <name type="scientific">Caballeronia glathei</name>
    <dbReference type="NCBI Taxonomy" id="60547"/>
    <lineage>
        <taxon>Bacteria</taxon>
        <taxon>Pseudomonadati</taxon>
        <taxon>Pseudomonadota</taxon>
        <taxon>Betaproteobacteria</taxon>
        <taxon>Burkholderiales</taxon>
        <taxon>Burkholderiaceae</taxon>
        <taxon>Caballeronia</taxon>
    </lineage>
</organism>
<dbReference type="EMBL" id="JFHC01000082">
    <property type="protein sequence ID" value="KDR38621.1"/>
    <property type="molecule type" value="Genomic_DNA"/>
</dbReference>
<dbReference type="AlphaFoldDB" id="A0A069PMX0"/>
<evidence type="ECO:0000313" key="4">
    <source>
        <dbReference type="Proteomes" id="UP000027466"/>
    </source>
</evidence>
<feature type="region of interest" description="Disordered" evidence="1">
    <location>
        <begin position="172"/>
        <end position="191"/>
    </location>
</feature>